<dbReference type="GeneTree" id="ENSGT00940000156855"/>
<protein>
    <submittedName>
        <fullName evidence="2">Inositol polyphosphate 5-phosphatase J</fullName>
    </submittedName>
</protein>
<organism evidence="2 4">
    <name type="scientific">Mus musculus</name>
    <name type="common">Mouse</name>
    <dbReference type="NCBI Taxonomy" id="10090"/>
    <lineage>
        <taxon>Eukaryota</taxon>
        <taxon>Metazoa</taxon>
        <taxon>Chordata</taxon>
        <taxon>Craniata</taxon>
        <taxon>Vertebrata</taxon>
        <taxon>Euteleostomi</taxon>
        <taxon>Mammalia</taxon>
        <taxon>Eutheria</taxon>
        <taxon>Euarchontoglires</taxon>
        <taxon>Glires</taxon>
        <taxon>Rodentia</taxon>
        <taxon>Myomorpha</taxon>
        <taxon>Muroidea</taxon>
        <taxon>Muridae</taxon>
        <taxon>Murinae</taxon>
        <taxon>Mus</taxon>
        <taxon>Mus</taxon>
    </lineage>
</organism>
<evidence type="ECO:0007829" key="6">
    <source>
        <dbReference type="ProteomicsDB" id="V9GX61"/>
    </source>
</evidence>
<gene>
    <name evidence="2 3" type="primary">Inpp5j</name>
</gene>
<keyword evidence="4" id="KW-1185">Reference proteome</keyword>
<reference evidence="2 4" key="1">
    <citation type="journal article" date="2009" name="PLoS Biol.">
        <title>Lineage-specific biology revealed by a finished genome assembly of the mouse.</title>
        <authorList>
            <consortium name="Mouse Genome Sequencing Consortium"/>
            <person name="Church D.M."/>
            <person name="Goodstadt L."/>
            <person name="Hillier L.W."/>
            <person name="Zody M.C."/>
            <person name="Goldstein S."/>
            <person name="She X."/>
            <person name="Bult C.J."/>
            <person name="Agarwala R."/>
            <person name="Cherry J.L."/>
            <person name="DiCuccio M."/>
            <person name="Hlavina W."/>
            <person name="Kapustin Y."/>
            <person name="Meric P."/>
            <person name="Maglott D."/>
            <person name="Birtle Z."/>
            <person name="Marques A.C."/>
            <person name="Graves T."/>
            <person name="Zhou S."/>
            <person name="Teague B."/>
            <person name="Potamousis K."/>
            <person name="Churas C."/>
            <person name="Place M."/>
            <person name="Herschleb J."/>
            <person name="Runnheim R."/>
            <person name="Forrest D."/>
            <person name="Amos-Landgraf J."/>
            <person name="Schwartz D.C."/>
            <person name="Cheng Z."/>
            <person name="Lindblad-Toh K."/>
            <person name="Eichler E.E."/>
            <person name="Ponting C.P."/>
        </authorList>
    </citation>
    <scope>NUCLEOTIDE SEQUENCE [LARGE SCALE GENOMIC DNA]</scope>
    <source>
        <strain evidence="2 4">C57BL/6J</strain>
    </source>
</reference>
<reference evidence="2" key="3">
    <citation type="submission" date="2025-08" db="UniProtKB">
        <authorList>
            <consortium name="Ensembl"/>
        </authorList>
    </citation>
    <scope>IDENTIFICATION</scope>
    <source>
        <strain evidence="2">C57BL/6J</strain>
    </source>
</reference>
<sequence length="41" mass="4194">MEGQTRSGSARPGTRTGLGPLPGTHGVLQAEIPSKVRAPKP</sequence>
<dbReference type="Antibodypedia" id="5745">
    <property type="antibodies" value="199 antibodies from 29 providers"/>
</dbReference>
<feature type="compositionally biased region" description="Low complexity" evidence="1">
    <location>
        <begin position="11"/>
        <end position="24"/>
    </location>
</feature>
<reference evidence="2 4" key="2">
    <citation type="journal article" date="2011" name="PLoS Biol.">
        <title>Modernizing reference genome assemblies.</title>
        <authorList>
            <person name="Church D.M."/>
            <person name="Schneider V.A."/>
            <person name="Graves T."/>
            <person name="Auger K."/>
            <person name="Cunningham F."/>
            <person name="Bouk N."/>
            <person name="Chen H.C."/>
            <person name="Agarwala R."/>
            <person name="McLaren W.M."/>
            <person name="Ritchie G.R."/>
            <person name="Albracht D."/>
            <person name="Kremitzki M."/>
            <person name="Rock S."/>
            <person name="Kotkiewicz H."/>
            <person name="Kremitzki C."/>
            <person name="Wollam A."/>
            <person name="Trani L."/>
            <person name="Fulton L."/>
            <person name="Fulton R."/>
            <person name="Matthews L."/>
            <person name="Whitehead S."/>
            <person name="Chow W."/>
            <person name="Torrance J."/>
            <person name="Dunn M."/>
            <person name="Harden G."/>
            <person name="Threadgold G."/>
            <person name="Wood J."/>
            <person name="Collins J."/>
            <person name="Heath P."/>
            <person name="Griffiths G."/>
            <person name="Pelan S."/>
            <person name="Grafham D."/>
            <person name="Eichler E.E."/>
            <person name="Weinstock G."/>
            <person name="Mardis E.R."/>
            <person name="Wilson R.K."/>
            <person name="Howe K."/>
            <person name="Flicek P."/>
            <person name="Hubbard T."/>
        </authorList>
    </citation>
    <scope>NUCLEOTIDE SEQUENCE [LARGE SCALE GENOMIC DNA]</scope>
    <source>
        <strain evidence="2 4">C57BL/6J</strain>
    </source>
</reference>
<dbReference type="AGR" id="MGI:2158663"/>
<evidence type="ECO:0000313" key="4">
    <source>
        <dbReference type="Proteomes" id="UP000000589"/>
    </source>
</evidence>
<dbReference type="AlphaFoldDB" id="V9GX61"/>
<feature type="region of interest" description="Disordered" evidence="1">
    <location>
        <begin position="1"/>
        <end position="41"/>
    </location>
</feature>
<dbReference type="Ensembl" id="ENSMUST00000183684.2">
    <property type="protein sequence ID" value="ENSMUSP00000139000.2"/>
    <property type="gene ID" value="ENSMUSG00000034570.13"/>
</dbReference>
<dbReference type="ExpressionAtlas" id="V9GX61">
    <property type="expression patterns" value="baseline and differential"/>
</dbReference>
<name>V9GX61_MOUSE</name>
<dbReference type="HOGENOM" id="CLU_3279304_0_0_1"/>
<keyword evidence="5 6" id="KW-1267">Proteomics identification</keyword>
<reference evidence="2" key="4">
    <citation type="submission" date="2025-09" db="UniProtKB">
        <authorList>
            <consortium name="Ensembl"/>
        </authorList>
    </citation>
    <scope>IDENTIFICATION</scope>
    <source>
        <strain evidence="2">C57BL/6J</strain>
    </source>
</reference>
<dbReference type="ProteomicsDB" id="306346"/>
<accession>V9GX61</accession>
<dbReference type="Proteomes" id="UP000000589">
    <property type="component" value="Chromosome 11"/>
</dbReference>
<dbReference type="VEuPathDB" id="HostDB:ENSMUSG00000034570"/>
<evidence type="ECO:0007829" key="5">
    <source>
        <dbReference type="PeptideAtlas" id="V9GX61"/>
    </source>
</evidence>
<evidence type="ECO:0000313" key="3">
    <source>
        <dbReference type="MGI" id="MGI:2158663"/>
    </source>
</evidence>
<evidence type="ECO:0000256" key="1">
    <source>
        <dbReference type="SAM" id="MobiDB-lite"/>
    </source>
</evidence>
<proteinExistence type="evidence at protein level"/>
<dbReference type="MGI" id="MGI:2158663">
    <property type="gene designation" value="Inpp5j"/>
</dbReference>
<dbReference type="Bgee" id="ENSMUSG00000034570">
    <property type="expression patterns" value="Expressed in cerebellar cortex and 195 other cell types or tissues"/>
</dbReference>
<evidence type="ECO:0000313" key="2">
    <source>
        <dbReference type="Ensembl" id="ENSMUSP00000139000.2"/>
    </source>
</evidence>